<dbReference type="InterPro" id="IPR001343">
    <property type="entry name" value="Hemolysn_Ca-bd"/>
</dbReference>
<evidence type="ECO:0000313" key="6">
    <source>
        <dbReference type="EMBL" id="MBJ6127054.1"/>
    </source>
</evidence>
<keyword evidence="3" id="KW-0106">Calcium</keyword>
<keyword evidence="2" id="KW-0677">Repeat</keyword>
<dbReference type="InterPro" id="IPR015919">
    <property type="entry name" value="Cadherin-like_sf"/>
</dbReference>
<keyword evidence="7" id="KW-1185">Reference proteome</keyword>
<sequence>MATLVLSSYRVLENAPAFTLIGTLSVTGDDIRPGETFTFALDDERFAIEGNLLIVKAGGFDFEGPEQQFPINIQVTGSQNTPVDGTSVVLNVANVNEAPTDILVTGGTIGDNAIIGAPVAFLTGEDPDRGDLLTYMIVDENGVEYDHHLFGISGNQIVVKNEISSADVGSNPVYVKVTDAGGLFHVERITLTVEYVNKAPEVDHILRDVLDGSPGGTVVAVISAQDEEQETLTYRLSETSAQLFDLINNNDGTYNVVVKQGQILRSARTAFQSVVVEVSDTAGNTTSETVALNIIENLEPEANFEFAPIERIAGAGSIVGRLVADDPEGKPVTFTLSNESAQVFQLVRNADGSYNVVVKAGVTLRHDQEDGSHQSFTVTVSDGFNTPFEETFQLEFWDKAPAALSVVRVSEGISSGVIGTVTPMDDDDEMVDVALSAESARYFRLVDNGSGGYTISLRPGVVLDYENPAHHAITLIVSDGINAMTKTLALDIIDEIDILTGTARADVLNGTTGRDIVKGLAGNDRLAGNAGDDRLHGSTGKDILTGGLGRDVFVFDSKPNKKTNLDKIVDFKVVDDSIWLENKIFSKLGKKGSEAAPAQLKKSFFKVTDKAKDKDDYIVYNKKTGKLFYDVDGSGSKAAVEIATLSKKLAMTHKDFFVI</sequence>
<dbReference type="PRINTS" id="PR00313">
    <property type="entry name" value="CABNDNGRPT"/>
</dbReference>
<dbReference type="Proteomes" id="UP000620670">
    <property type="component" value="Unassembled WGS sequence"/>
</dbReference>
<feature type="domain" description="Cadherin" evidence="5">
    <location>
        <begin position="108"/>
        <end position="202"/>
    </location>
</feature>
<reference evidence="7" key="1">
    <citation type="submission" date="2020-12" db="EMBL/GenBank/DDBJ databases">
        <title>Hymenobacter sp.</title>
        <authorList>
            <person name="Kim M.K."/>
        </authorList>
    </citation>
    <scope>NUCLEOTIDE SEQUENCE [LARGE SCALE GENOMIC DNA]</scope>
    <source>
        <strain evidence="7">BT325</strain>
    </source>
</reference>
<accession>A0ABS0Y457</accession>
<dbReference type="InterPro" id="IPR011049">
    <property type="entry name" value="Serralysin-like_metalloprot_C"/>
</dbReference>
<evidence type="ECO:0000256" key="4">
    <source>
        <dbReference type="ARBA" id="ARBA00023136"/>
    </source>
</evidence>
<dbReference type="InterPro" id="IPR039808">
    <property type="entry name" value="Cadherin"/>
</dbReference>
<evidence type="ECO:0000256" key="3">
    <source>
        <dbReference type="ARBA" id="ARBA00022837"/>
    </source>
</evidence>
<dbReference type="Gene3D" id="2.60.40.60">
    <property type="entry name" value="Cadherins"/>
    <property type="match status" value="1"/>
</dbReference>
<dbReference type="PROSITE" id="PS00330">
    <property type="entry name" value="HEMOLYSIN_CALCIUM"/>
    <property type="match status" value="1"/>
</dbReference>
<dbReference type="EMBL" id="JAELXT010000019">
    <property type="protein sequence ID" value="MBJ6127054.1"/>
    <property type="molecule type" value="Genomic_DNA"/>
</dbReference>
<dbReference type="SUPFAM" id="SSF49313">
    <property type="entry name" value="Cadherin-like"/>
    <property type="match status" value="1"/>
</dbReference>
<gene>
    <name evidence="6" type="ORF">JAO75_16760</name>
</gene>
<comment type="subcellular location">
    <subcellularLocation>
        <location evidence="1">Membrane</location>
    </subcellularLocation>
</comment>
<dbReference type="PANTHER" id="PTHR24027:SF432">
    <property type="entry name" value="EGF-LIKE DOMAIN-CONTAINING PROTEIN"/>
    <property type="match status" value="1"/>
</dbReference>
<dbReference type="InterPro" id="IPR002126">
    <property type="entry name" value="Cadherin-like_dom"/>
</dbReference>
<evidence type="ECO:0000313" key="7">
    <source>
        <dbReference type="Proteomes" id="UP000620670"/>
    </source>
</evidence>
<dbReference type="PROSITE" id="PS50268">
    <property type="entry name" value="CADHERIN_2"/>
    <property type="match status" value="1"/>
</dbReference>
<proteinExistence type="predicted"/>
<evidence type="ECO:0000256" key="2">
    <source>
        <dbReference type="ARBA" id="ARBA00022737"/>
    </source>
</evidence>
<keyword evidence="4" id="KW-0472">Membrane</keyword>
<dbReference type="RefSeq" id="WP_199050280.1">
    <property type="nucleotide sequence ID" value="NZ_JAELXT010000019.1"/>
</dbReference>
<dbReference type="Gene3D" id="2.150.10.10">
    <property type="entry name" value="Serralysin-like metalloprotease, C-terminal"/>
    <property type="match status" value="1"/>
</dbReference>
<name>A0ABS0Y457_9HYPH</name>
<comment type="caution">
    <text evidence="6">The sequence shown here is derived from an EMBL/GenBank/DDBJ whole genome shotgun (WGS) entry which is preliminary data.</text>
</comment>
<evidence type="ECO:0000259" key="5">
    <source>
        <dbReference type="PROSITE" id="PS50268"/>
    </source>
</evidence>
<dbReference type="Pfam" id="PF00353">
    <property type="entry name" value="HemolysinCabind"/>
    <property type="match status" value="1"/>
</dbReference>
<evidence type="ECO:0000256" key="1">
    <source>
        <dbReference type="ARBA" id="ARBA00004370"/>
    </source>
</evidence>
<dbReference type="SUPFAM" id="SSF51120">
    <property type="entry name" value="beta-Roll"/>
    <property type="match status" value="1"/>
</dbReference>
<dbReference type="InterPro" id="IPR018511">
    <property type="entry name" value="Hemolysin-typ_Ca-bd_CS"/>
</dbReference>
<protein>
    <recommendedName>
        <fullName evidence="5">Cadherin domain-containing protein</fullName>
    </recommendedName>
</protein>
<organism evidence="6 7">
    <name type="scientific">Microvirga splendida</name>
    <dbReference type="NCBI Taxonomy" id="2795727"/>
    <lineage>
        <taxon>Bacteria</taxon>
        <taxon>Pseudomonadati</taxon>
        <taxon>Pseudomonadota</taxon>
        <taxon>Alphaproteobacteria</taxon>
        <taxon>Hyphomicrobiales</taxon>
        <taxon>Methylobacteriaceae</taxon>
        <taxon>Microvirga</taxon>
    </lineage>
</organism>
<dbReference type="PANTHER" id="PTHR24027">
    <property type="entry name" value="CADHERIN-23"/>
    <property type="match status" value="1"/>
</dbReference>